<dbReference type="eggNOG" id="KOG0061">
    <property type="taxonomic scope" value="Eukaryota"/>
</dbReference>
<keyword evidence="5" id="KW-0067">ATP-binding</keyword>
<dbReference type="GO" id="GO:0140359">
    <property type="term" value="F:ABC-type transporter activity"/>
    <property type="evidence" value="ECO:0007669"/>
    <property type="project" value="InterPro"/>
</dbReference>
<keyword evidence="6 8" id="KW-1133">Transmembrane helix</keyword>
<dbReference type="Pfam" id="PF19055">
    <property type="entry name" value="ABC2_membrane_7"/>
    <property type="match status" value="2"/>
</dbReference>
<feature type="domain" description="ABC transporter" evidence="9">
    <location>
        <begin position="144"/>
        <end position="386"/>
    </location>
</feature>
<feature type="transmembrane region" description="Helical" evidence="8">
    <location>
        <begin position="773"/>
        <end position="796"/>
    </location>
</feature>
<organism evidence="11 12">
    <name type="scientific">Capsaspora owczarzaki (strain ATCC 30864)</name>
    <dbReference type="NCBI Taxonomy" id="595528"/>
    <lineage>
        <taxon>Eukaryota</taxon>
        <taxon>Filasterea</taxon>
        <taxon>Capsaspora</taxon>
    </lineage>
</organism>
<dbReference type="PROSITE" id="PS00211">
    <property type="entry name" value="ABC_TRANSPORTER_1"/>
    <property type="match status" value="1"/>
</dbReference>
<feature type="transmembrane region" description="Helical" evidence="8">
    <location>
        <begin position="6"/>
        <end position="28"/>
    </location>
</feature>
<dbReference type="GO" id="GO:0016020">
    <property type="term" value="C:membrane"/>
    <property type="evidence" value="ECO:0007669"/>
    <property type="project" value="UniProtKB-SubCell"/>
</dbReference>
<dbReference type="InterPro" id="IPR003593">
    <property type="entry name" value="AAA+_ATPase"/>
</dbReference>
<reference evidence="11" key="1">
    <citation type="submission" date="2011-02" db="EMBL/GenBank/DDBJ databases">
        <title>The Genome Sequence of Capsaspora owczarzaki ATCC 30864.</title>
        <authorList>
            <consortium name="The Broad Institute Genome Sequencing Platform"/>
            <person name="Russ C."/>
            <person name="Cuomo C."/>
            <person name="Burger G."/>
            <person name="Gray M.W."/>
            <person name="Holland P.W.H."/>
            <person name="King N."/>
            <person name="Lang F.B.F."/>
            <person name="Roger A.J."/>
            <person name="Ruiz-Trillo I."/>
            <person name="Young S.K."/>
            <person name="Zeng Q."/>
            <person name="Gargeya S."/>
            <person name="Alvarado L."/>
            <person name="Berlin A."/>
            <person name="Chapman S.B."/>
            <person name="Chen Z."/>
            <person name="Freedman E."/>
            <person name="Gellesch M."/>
            <person name="Goldberg J."/>
            <person name="Griggs A."/>
            <person name="Gujja S."/>
            <person name="Heilman E."/>
            <person name="Heiman D."/>
            <person name="Howarth C."/>
            <person name="Mehta T."/>
            <person name="Neiman D."/>
            <person name="Pearson M."/>
            <person name="Roberts A."/>
            <person name="Saif S."/>
            <person name="Shea T."/>
            <person name="Shenoy N."/>
            <person name="Sisk P."/>
            <person name="Stolte C."/>
            <person name="Sykes S."/>
            <person name="White J."/>
            <person name="Yandava C."/>
            <person name="Haas B."/>
            <person name="Nusbaum C."/>
            <person name="Birren B."/>
        </authorList>
    </citation>
    <scope>NUCLEOTIDE SEQUENCE</scope>
    <source>
        <strain evidence="11">ATCC 30864</strain>
    </source>
</reference>
<keyword evidence="2" id="KW-0813">Transport</keyword>
<feature type="transmembrane region" description="Helical" evidence="8">
    <location>
        <begin position="469"/>
        <end position="488"/>
    </location>
</feature>
<feature type="transmembrane region" description="Helical" evidence="8">
    <location>
        <begin position="557"/>
        <end position="576"/>
    </location>
</feature>
<dbReference type="InterPro" id="IPR017871">
    <property type="entry name" value="ABC_transporter-like_CS"/>
</dbReference>
<protein>
    <submittedName>
        <fullName evidence="10 11">ABC transporter</fullName>
    </submittedName>
</protein>
<feature type="transmembrane region" description="Helical" evidence="8">
    <location>
        <begin position="670"/>
        <end position="692"/>
    </location>
</feature>
<evidence type="ECO:0000256" key="4">
    <source>
        <dbReference type="ARBA" id="ARBA00022741"/>
    </source>
</evidence>
<keyword evidence="12" id="KW-1185">Reference proteome</keyword>
<evidence type="ECO:0000313" key="11">
    <source>
        <dbReference type="EMBL" id="KJE90031.1"/>
    </source>
</evidence>
<comment type="subcellular location">
    <subcellularLocation>
        <location evidence="1">Membrane</location>
        <topology evidence="1">Multi-pass membrane protein</topology>
    </subcellularLocation>
</comment>
<dbReference type="EMBL" id="KE346361">
    <property type="protein sequence ID" value="KJE90030.1"/>
    <property type="molecule type" value="Genomic_DNA"/>
</dbReference>
<evidence type="ECO:0000259" key="9">
    <source>
        <dbReference type="PROSITE" id="PS50893"/>
    </source>
</evidence>
<feature type="transmembrane region" description="Helical" evidence="8">
    <location>
        <begin position="531"/>
        <end position="551"/>
    </location>
</feature>
<dbReference type="SUPFAM" id="SSF52540">
    <property type="entry name" value="P-loop containing nucleoside triphosphate hydrolases"/>
    <property type="match status" value="1"/>
</dbReference>
<dbReference type="PROSITE" id="PS50893">
    <property type="entry name" value="ABC_TRANSPORTER_2"/>
    <property type="match status" value="1"/>
</dbReference>
<dbReference type="FunFam" id="3.40.50.300:FF:000367">
    <property type="entry name" value="ABC transporter G family member 24"/>
    <property type="match status" value="1"/>
</dbReference>
<feature type="transmembrane region" description="Helical" evidence="8">
    <location>
        <begin position="837"/>
        <end position="856"/>
    </location>
</feature>
<dbReference type="InterPro" id="IPR027417">
    <property type="entry name" value="P-loop_NTPase"/>
</dbReference>
<dbReference type="GO" id="GO:0005524">
    <property type="term" value="F:ATP binding"/>
    <property type="evidence" value="ECO:0007669"/>
    <property type="project" value="UniProtKB-KW"/>
</dbReference>
<feature type="transmembrane region" description="Helical" evidence="8">
    <location>
        <begin position="808"/>
        <end position="830"/>
    </location>
</feature>
<dbReference type="AlphaFoldDB" id="A0A0D2U4E0"/>
<dbReference type="EMBL" id="KE346361">
    <property type="protein sequence ID" value="KJE90031.1"/>
    <property type="molecule type" value="Genomic_DNA"/>
</dbReference>
<dbReference type="Gene3D" id="3.40.50.300">
    <property type="entry name" value="P-loop containing nucleotide triphosphate hydrolases"/>
    <property type="match status" value="1"/>
</dbReference>
<evidence type="ECO:0000256" key="5">
    <source>
        <dbReference type="ARBA" id="ARBA00022840"/>
    </source>
</evidence>
<dbReference type="Pfam" id="PF00005">
    <property type="entry name" value="ABC_tran"/>
    <property type="match status" value="1"/>
</dbReference>
<evidence type="ECO:0000256" key="6">
    <source>
        <dbReference type="ARBA" id="ARBA00022989"/>
    </source>
</evidence>
<dbReference type="InterPro" id="IPR043926">
    <property type="entry name" value="ABCG_dom"/>
</dbReference>
<evidence type="ECO:0000313" key="10">
    <source>
        <dbReference type="EMBL" id="KJE90030.1"/>
    </source>
</evidence>
<sequence length="938" mass="102948">MAFNYSWLAGPICVLLVFVLFPIGWHIYVRFRTARQKAFLDKLRAAKALGLSRVPSMTWTSAGQQAETLPLLSCEQPLDAVSVEVYQKQQQPASQAMYGSGKGHSVNSDITNNDDRVPLLLGGASSQQEEQMLLLGNPEMRFQLRFEKLGLKLLRSDHKVLEGVTGQLMPGRLTAVMGGSGAGKSSFLTTLAGRATYGEELGLLEINGIPDSLKRYKHLVGFVPQEDTMLRMLTVYETLYFSAMTRLPRHMSTQQKLGLIETVLEVLGLSEIRFSKIGDEDTRGISGGQRKRVNIGIEMVGQPSVLFLDEPTSGLDSSSSKEVCGCLQRLAKTGLTVVAVVHQPRYEIFDMLDDLLLLGKGGRTVYLGPSKQALSYFEGLGFRCPSQCNPADFLIDVCMGEVAREGRPDFTPADLFTEWSQQAALQQQVGGPAGGETNSVSEPEYEVPSAGYSLQHQFVLQKIGSWCEFTAMFWLCLAIPIAIPYAIYSQPRSVRRAEGGALGTAISMTFIFGAVAAAIAPHAPSAVADMLSFMGAFSCVVVVIVLVRVCLRHDPLFLAHVLGGMSSGPFFMWFVWKRADVAGIQRYGAVLGCGCYMLLLGLLVLIGQLGTPNLYVAVSVGLIPLQGLALLVVFASRYRRLPTKDRVAPSVLTTTWQVAKRGLLQLSRSWLAIGFDLGLMFCTGLFMGVLFFDRPYQPPIIDSLFPSGNCTELPEVVCTFLQLPKDDPIPSEASLTCLAVALSAVTSSLRIFGNETTVFRRESAAALSTEAYYLGKSLAHLPVIVLAPLFFTLGYYSLLQPSASFWPYFLLYFHIYFACAGIAYLISVLVPRDMSQLAGVLVVLVFMMFSGSSPNLQQLADNKLIPNVLVYPTYISLFRFSQEAYYLVEIAPFHTNPVTMNKFYGYEAGDFVSCFVVMSQLAIVFRMAAYVGLVRREV</sequence>
<accession>A0A0D2U4E0</accession>
<name>A0A0D2U4E0_CAPO3</name>
<feature type="transmembrane region" description="Helical" evidence="8">
    <location>
        <begin position="910"/>
        <end position="933"/>
    </location>
</feature>
<keyword evidence="4" id="KW-0547">Nucleotide-binding</keyword>
<dbReference type="GO" id="GO:0016887">
    <property type="term" value="F:ATP hydrolysis activity"/>
    <property type="evidence" value="ECO:0007669"/>
    <property type="project" value="InterPro"/>
</dbReference>
<proteinExistence type="predicted"/>
<feature type="transmembrane region" description="Helical" evidence="8">
    <location>
        <begin position="588"/>
        <end position="608"/>
    </location>
</feature>
<evidence type="ECO:0000313" key="12">
    <source>
        <dbReference type="Proteomes" id="UP000008743"/>
    </source>
</evidence>
<dbReference type="STRING" id="595528.A0A0D2U4E0"/>
<reference evidence="12" key="2">
    <citation type="submission" date="2011-02" db="EMBL/GenBank/DDBJ databases">
        <title>The Genome Sequence of Capsaspora owczarzaki ATCC 30864.</title>
        <authorList>
            <person name="Russ C."/>
            <person name="Cuomo C."/>
            <person name="Burger G."/>
            <person name="Gray M.W."/>
            <person name="Holland P.W.H."/>
            <person name="King N."/>
            <person name="Lang F.B.F."/>
            <person name="Roger A.J."/>
            <person name="Ruiz-Trillo I."/>
            <person name="Young S.K."/>
            <person name="Zeng Q."/>
            <person name="Gargeya S."/>
            <person name="Alvarado L."/>
            <person name="Berlin A."/>
            <person name="Chapman S.B."/>
            <person name="Chen Z."/>
            <person name="Freedman E."/>
            <person name="Gellesch M."/>
            <person name="Goldberg J."/>
            <person name="Griggs A."/>
            <person name="Gujja S."/>
            <person name="Heilman E."/>
            <person name="Heiman D."/>
            <person name="Howarth C."/>
            <person name="Mehta T."/>
            <person name="Neiman D."/>
            <person name="Pearson M."/>
            <person name="Roberts A."/>
            <person name="Saif S."/>
            <person name="Shea T."/>
            <person name="Shenoy N."/>
            <person name="Sisk P."/>
            <person name="Stolte C."/>
            <person name="Sykes S."/>
            <person name="White J."/>
            <person name="Yandava C."/>
            <person name="Haas B."/>
            <person name="Nusbaum C."/>
            <person name="Birren B."/>
        </authorList>
    </citation>
    <scope>NUCLEOTIDE SEQUENCE</scope>
    <source>
        <strain evidence="12">ATCC 30864</strain>
    </source>
</reference>
<evidence type="ECO:0000256" key="2">
    <source>
        <dbReference type="ARBA" id="ARBA00022448"/>
    </source>
</evidence>
<evidence type="ECO:0000256" key="8">
    <source>
        <dbReference type="SAM" id="Phobius"/>
    </source>
</evidence>
<keyword evidence="3 8" id="KW-0812">Transmembrane</keyword>
<dbReference type="OrthoDB" id="66620at2759"/>
<dbReference type="InterPro" id="IPR050352">
    <property type="entry name" value="ABCG_transporters"/>
</dbReference>
<evidence type="ECO:0000256" key="1">
    <source>
        <dbReference type="ARBA" id="ARBA00004141"/>
    </source>
</evidence>
<evidence type="ECO:0000256" key="3">
    <source>
        <dbReference type="ARBA" id="ARBA00022692"/>
    </source>
</evidence>
<dbReference type="PANTHER" id="PTHR48041">
    <property type="entry name" value="ABC TRANSPORTER G FAMILY MEMBER 28"/>
    <property type="match status" value="1"/>
</dbReference>
<gene>
    <name evidence="11" type="ORF">CAOG_001411</name>
</gene>
<dbReference type="InParanoid" id="A0A0D2U4E0"/>
<dbReference type="PANTHER" id="PTHR48041:SF91">
    <property type="entry name" value="ABC TRANSPORTER G FAMILY MEMBER 28"/>
    <property type="match status" value="1"/>
</dbReference>
<dbReference type="RefSeq" id="XP_004349931.2">
    <property type="nucleotide sequence ID" value="XM_004349881.2"/>
</dbReference>
<dbReference type="Proteomes" id="UP000008743">
    <property type="component" value="Unassembled WGS sequence"/>
</dbReference>
<dbReference type="InterPro" id="IPR003439">
    <property type="entry name" value="ABC_transporter-like_ATP-bd"/>
</dbReference>
<feature type="transmembrane region" description="Helical" evidence="8">
    <location>
        <begin position="500"/>
        <end position="519"/>
    </location>
</feature>
<evidence type="ECO:0000256" key="7">
    <source>
        <dbReference type="ARBA" id="ARBA00023136"/>
    </source>
</evidence>
<feature type="transmembrane region" description="Helical" evidence="8">
    <location>
        <begin position="614"/>
        <end position="636"/>
    </location>
</feature>
<keyword evidence="7 8" id="KW-0472">Membrane</keyword>
<dbReference type="SMART" id="SM00382">
    <property type="entry name" value="AAA"/>
    <property type="match status" value="1"/>
</dbReference>